<feature type="compositionally biased region" description="Basic and acidic residues" evidence="8">
    <location>
        <begin position="124"/>
        <end position="135"/>
    </location>
</feature>
<dbReference type="Gene3D" id="1.20.5.3310">
    <property type="match status" value="1"/>
</dbReference>
<evidence type="ECO:0000256" key="1">
    <source>
        <dbReference type="ARBA" id="ARBA00004167"/>
    </source>
</evidence>
<organism evidence="10 11">
    <name type="scientific">Corynebacterium pilosum</name>
    <dbReference type="NCBI Taxonomy" id="35756"/>
    <lineage>
        <taxon>Bacteria</taxon>
        <taxon>Bacillati</taxon>
        <taxon>Actinomycetota</taxon>
        <taxon>Actinomycetes</taxon>
        <taxon>Mycobacteriales</taxon>
        <taxon>Corynebacteriaceae</taxon>
        <taxon>Corynebacterium</taxon>
    </lineage>
</organism>
<evidence type="ECO:0000313" key="10">
    <source>
        <dbReference type="EMBL" id="STC70164.1"/>
    </source>
</evidence>
<keyword evidence="4" id="KW-0653">Protein transport</keyword>
<evidence type="ECO:0000256" key="2">
    <source>
        <dbReference type="ARBA" id="ARBA00022448"/>
    </source>
</evidence>
<evidence type="ECO:0000256" key="3">
    <source>
        <dbReference type="ARBA" id="ARBA00022692"/>
    </source>
</evidence>
<dbReference type="AlphaFoldDB" id="A0A376CP08"/>
<proteinExistence type="predicted"/>
<evidence type="ECO:0000256" key="5">
    <source>
        <dbReference type="ARBA" id="ARBA00022989"/>
    </source>
</evidence>
<dbReference type="Pfam" id="PF02416">
    <property type="entry name" value="TatA_B_E"/>
    <property type="match status" value="1"/>
</dbReference>
<feature type="region of interest" description="Disordered" evidence="8">
    <location>
        <begin position="101"/>
        <end position="170"/>
    </location>
</feature>
<dbReference type="Proteomes" id="UP000254467">
    <property type="component" value="Unassembled WGS sequence"/>
</dbReference>
<dbReference type="EMBL" id="UFXQ01000001">
    <property type="protein sequence ID" value="STC70164.1"/>
    <property type="molecule type" value="Genomic_DNA"/>
</dbReference>
<keyword evidence="3 9" id="KW-0812">Transmembrane</keyword>
<reference evidence="10 11" key="1">
    <citation type="submission" date="2018-06" db="EMBL/GenBank/DDBJ databases">
        <authorList>
            <consortium name="Pathogen Informatics"/>
            <person name="Doyle S."/>
        </authorList>
    </citation>
    <scope>NUCLEOTIDE SEQUENCE [LARGE SCALE GENOMIC DNA]</scope>
    <source>
        <strain evidence="10 11">NCTC11862</strain>
    </source>
</reference>
<keyword evidence="7 9" id="KW-0472">Membrane</keyword>
<keyword evidence="2" id="KW-0813">Transport</keyword>
<keyword evidence="6" id="KW-0811">Translocation</keyword>
<keyword evidence="11" id="KW-1185">Reference proteome</keyword>
<evidence type="ECO:0000313" key="11">
    <source>
        <dbReference type="Proteomes" id="UP000254467"/>
    </source>
</evidence>
<evidence type="ECO:0000256" key="8">
    <source>
        <dbReference type="SAM" id="MobiDB-lite"/>
    </source>
</evidence>
<feature type="transmembrane region" description="Helical" evidence="9">
    <location>
        <begin position="6"/>
        <end position="27"/>
    </location>
</feature>
<dbReference type="InterPro" id="IPR003369">
    <property type="entry name" value="TatA/B/E"/>
</dbReference>
<dbReference type="STRING" id="35756.GCA_001044155_02189"/>
<protein>
    <submittedName>
        <fullName evidence="10">Sec-independent protein translocase protein</fullName>
    </submittedName>
</protein>
<accession>A0A376CP08</accession>
<name>A0A376CP08_9CORY</name>
<evidence type="ECO:0000256" key="7">
    <source>
        <dbReference type="ARBA" id="ARBA00023136"/>
    </source>
</evidence>
<evidence type="ECO:0000256" key="9">
    <source>
        <dbReference type="SAM" id="Phobius"/>
    </source>
</evidence>
<gene>
    <name evidence="10" type="ORF">NCTC11862_01973</name>
</gene>
<keyword evidence="5 9" id="KW-1133">Transmembrane helix</keyword>
<comment type="subcellular location">
    <subcellularLocation>
        <location evidence="1">Membrane</location>
        <topology evidence="1">Single-pass membrane protein</topology>
    </subcellularLocation>
</comment>
<sequence>MGYSGPVFDSIGWMEIFFIIIIGFLIIGPEKLPGVIEDVKAAIYAARKAINNAKAELNNDFGNDFEEFRKPLNTVTEYAAMGPKRAMAKVLFDEEEEYLDQFDPKKMMEDDPEGRPATGTARQNELRRASHRQDRSNSNGADHAPGAGESNGGDKGDYSTGGGFSWADIT</sequence>
<dbReference type="PRINTS" id="PR01506">
    <property type="entry name" value="TATBPROTEIN"/>
</dbReference>
<evidence type="ECO:0000256" key="6">
    <source>
        <dbReference type="ARBA" id="ARBA00023010"/>
    </source>
</evidence>
<evidence type="ECO:0000256" key="4">
    <source>
        <dbReference type="ARBA" id="ARBA00022927"/>
    </source>
</evidence>